<comment type="caution">
    <text evidence="1">The sequence shown here is derived from an EMBL/GenBank/DDBJ whole genome shotgun (WGS) entry which is preliminary data.</text>
</comment>
<name>A0A428S5D5_9HYPO</name>
<sequence length="76" mass="8482">MSACPYNYSTGSVYSTALLLVRSAARIADGRAVLKIGRITMGWVSSVSRAYARGSEKSYRRRGIDRLGRVKKRARR</sequence>
<dbReference type="EMBL" id="NKCL01000059">
    <property type="protein sequence ID" value="RSL85032.1"/>
    <property type="molecule type" value="Genomic_DNA"/>
</dbReference>
<protein>
    <submittedName>
        <fullName evidence="1">Uncharacterized protein</fullName>
    </submittedName>
</protein>
<dbReference type="AlphaFoldDB" id="A0A428S5D5"/>
<gene>
    <name evidence="1" type="ORF">CEP51_003545</name>
</gene>
<keyword evidence="2" id="KW-1185">Reference proteome</keyword>
<reference evidence="1 2" key="1">
    <citation type="submission" date="2017-06" db="EMBL/GenBank/DDBJ databases">
        <title>Comparative genomic analysis of Ambrosia Fusariam Clade fungi.</title>
        <authorList>
            <person name="Stajich J.E."/>
            <person name="Carrillo J."/>
            <person name="Kijimoto T."/>
            <person name="Eskalen A."/>
            <person name="O'Donnell K."/>
            <person name="Kasson M."/>
        </authorList>
    </citation>
    <scope>NUCLEOTIDE SEQUENCE [LARGE SCALE GENOMIC DNA]</scope>
    <source>
        <strain evidence="1 2">NRRL62606</strain>
    </source>
</reference>
<accession>A0A428S5D5</accession>
<proteinExistence type="predicted"/>
<evidence type="ECO:0000313" key="1">
    <source>
        <dbReference type="EMBL" id="RSL85032.1"/>
    </source>
</evidence>
<dbReference type="Proteomes" id="UP000287972">
    <property type="component" value="Unassembled WGS sequence"/>
</dbReference>
<organism evidence="1 2">
    <name type="scientific">Fusarium floridanum</name>
    <dbReference type="NCBI Taxonomy" id="1325733"/>
    <lineage>
        <taxon>Eukaryota</taxon>
        <taxon>Fungi</taxon>
        <taxon>Dikarya</taxon>
        <taxon>Ascomycota</taxon>
        <taxon>Pezizomycotina</taxon>
        <taxon>Sordariomycetes</taxon>
        <taxon>Hypocreomycetidae</taxon>
        <taxon>Hypocreales</taxon>
        <taxon>Nectriaceae</taxon>
        <taxon>Fusarium</taxon>
        <taxon>Fusarium solani species complex</taxon>
    </lineage>
</organism>
<evidence type="ECO:0000313" key="2">
    <source>
        <dbReference type="Proteomes" id="UP000287972"/>
    </source>
</evidence>